<reference evidence="9" key="2">
    <citation type="submission" date="2025-08" db="UniProtKB">
        <authorList>
            <consortium name="RefSeq"/>
        </authorList>
    </citation>
    <scope>IDENTIFICATION</scope>
    <source>
        <tissue evidence="9">Leaf</tissue>
    </source>
</reference>
<dbReference type="InterPro" id="IPR006946">
    <property type="entry name" value="DGR2-like_dom"/>
</dbReference>
<feature type="domain" description="DUF642" evidence="7">
    <location>
        <begin position="197"/>
        <end position="362"/>
    </location>
</feature>
<name>A0ABM0XX03_CAMSA</name>
<proteinExistence type="predicted"/>
<evidence type="ECO:0000256" key="4">
    <source>
        <dbReference type="ARBA" id="ARBA00022729"/>
    </source>
</evidence>
<evidence type="ECO:0000259" key="7">
    <source>
        <dbReference type="Pfam" id="PF04862"/>
    </source>
</evidence>
<protein>
    <submittedName>
        <fullName evidence="9">Uncharacterized protein LOC104769644</fullName>
    </submittedName>
</protein>
<reference evidence="8" key="1">
    <citation type="journal article" date="2014" name="Nat. Commun.">
        <title>The emerging biofuel crop Camelina sativa retains a highly undifferentiated hexaploid genome structure.</title>
        <authorList>
            <person name="Kagale S."/>
            <person name="Koh C."/>
            <person name="Nixon J."/>
            <person name="Bollina V."/>
            <person name="Clarke W.E."/>
            <person name="Tuteja R."/>
            <person name="Spillane C."/>
            <person name="Robinson S.J."/>
            <person name="Links M.G."/>
            <person name="Clarke C."/>
            <person name="Higgins E.E."/>
            <person name="Huebert T."/>
            <person name="Sharpe A.G."/>
            <person name="Parkin I.A."/>
        </authorList>
    </citation>
    <scope>NUCLEOTIDE SEQUENCE [LARGE SCALE GENOMIC DNA]</scope>
    <source>
        <strain evidence="8">cv. DH55</strain>
    </source>
</reference>
<dbReference type="PANTHER" id="PTHR31265">
    <property type="entry name" value="OS02G0527500 PROTEIN-RELATED"/>
    <property type="match status" value="1"/>
</dbReference>
<dbReference type="GeneID" id="104769644"/>
<feature type="domain" description="DUF642" evidence="7">
    <location>
        <begin position="23"/>
        <end position="185"/>
    </location>
</feature>
<keyword evidence="4 6" id="KW-0732">Signal</keyword>
<comment type="subcellular location">
    <subcellularLocation>
        <location evidence="1">Cell envelope</location>
    </subcellularLocation>
    <subcellularLocation>
        <location evidence="2">Secreted</location>
    </subcellularLocation>
</comment>
<evidence type="ECO:0000256" key="3">
    <source>
        <dbReference type="ARBA" id="ARBA00022525"/>
    </source>
</evidence>
<keyword evidence="3" id="KW-0964">Secreted</keyword>
<dbReference type="Pfam" id="PF04862">
    <property type="entry name" value="DUF642"/>
    <property type="match status" value="2"/>
</dbReference>
<dbReference type="Gene3D" id="2.60.120.260">
    <property type="entry name" value="Galactose-binding domain-like"/>
    <property type="match status" value="1"/>
</dbReference>
<dbReference type="Proteomes" id="UP000694864">
    <property type="component" value="Chromosome 20"/>
</dbReference>
<dbReference type="PANTHER" id="PTHR31265:SF28">
    <property type="entry name" value="EMB|CAB87702.1"/>
    <property type="match status" value="1"/>
</dbReference>
<evidence type="ECO:0000256" key="5">
    <source>
        <dbReference type="ARBA" id="ARBA00023180"/>
    </source>
</evidence>
<evidence type="ECO:0000256" key="6">
    <source>
        <dbReference type="SAM" id="SignalP"/>
    </source>
</evidence>
<evidence type="ECO:0000313" key="9">
    <source>
        <dbReference type="RefSeq" id="XP_010492212.1"/>
    </source>
</evidence>
<organism evidence="8 9">
    <name type="scientific">Camelina sativa</name>
    <name type="common">False flax</name>
    <name type="synonym">Myagrum sativum</name>
    <dbReference type="NCBI Taxonomy" id="90675"/>
    <lineage>
        <taxon>Eukaryota</taxon>
        <taxon>Viridiplantae</taxon>
        <taxon>Streptophyta</taxon>
        <taxon>Embryophyta</taxon>
        <taxon>Tracheophyta</taxon>
        <taxon>Spermatophyta</taxon>
        <taxon>Magnoliopsida</taxon>
        <taxon>eudicotyledons</taxon>
        <taxon>Gunneridae</taxon>
        <taxon>Pentapetalae</taxon>
        <taxon>rosids</taxon>
        <taxon>malvids</taxon>
        <taxon>Brassicales</taxon>
        <taxon>Brassicaceae</taxon>
        <taxon>Camelineae</taxon>
        <taxon>Camelina</taxon>
    </lineage>
</organism>
<dbReference type="RefSeq" id="XP_010492212.1">
    <property type="nucleotide sequence ID" value="XM_010493910.2"/>
</dbReference>
<feature type="chain" id="PRO_5046531447" evidence="6">
    <location>
        <begin position="22"/>
        <end position="388"/>
    </location>
</feature>
<keyword evidence="5" id="KW-0325">Glycoprotein</keyword>
<gene>
    <name evidence="9" type="primary">LOC104769644</name>
</gene>
<feature type="signal peptide" evidence="6">
    <location>
        <begin position="1"/>
        <end position="21"/>
    </location>
</feature>
<accession>A0ABM0XX03</accession>
<evidence type="ECO:0000313" key="8">
    <source>
        <dbReference type="Proteomes" id="UP000694864"/>
    </source>
</evidence>
<sequence length="388" mass="41561">MAMMWFQRIFLLLLVSWLASSDFLENPDFETPPKNSNASTSPFVLLDQNTTLPGWTLQGTVQYVTSLELPDAGHAIQLGEDGKINQTFIARGDDVNYILTFALIRAGHNCSTSAGLSVSGPDSNAVFSYQQNYSKVSWQSYSHNLGSWGNGEPINLVLESQTIDSDSDTDTNSTCWPIIDTLLIKTVGVTLVQDSGNLLVNGGFESGPGFLPNSTDGVLIDAVPSLIQSALRQWSVIGTVRYIDSEHFHVPEGKAAIEILSHTAPSGIQTATKDTSEGSRYNLAFTLGDANDACKGHFVVGVQAGSVAQNFTLESNGTGSGEKFGLVFEADKDAAQISFTSYSVTMTKVDVLCGPVIDEVIVHPLGGTASVKPTWLLLIIALLYVAVL</sequence>
<keyword evidence="8" id="KW-1185">Reference proteome</keyword>
<evidence type="ECO:0000256" key="1">
    <source>
        <dbReference type="ARBA" id="ARBA00004196"/>
    </source>
</evidence>
<dbReference type="InterPro" id="IPR052437">
    <property type="entry name" value="Pectin_Meth_Modulator"/>
</dbReference>
<evidence type="ECO:0000256" key="2">
    <source>
        <dbReference type="ARBA" id="ARBA00004613"/>
    </source>
</evidence>